<dbReference type="Gene3D" id="3.10.350.10">
    <property type="entry name" value="LysM domain"/>
    <property type="match status" value="1"/>
</dbReference>
<evidence type="ECO:0000313" key="4">
    <source>
        <dbReference type="EMBL" id="TEU30690.1"/>
    </source>
</evidence>
<comment type="caution">
    <text evidence="4">The sequence shown here is derived from an EMBL/GenBank/DDBJ whole genome shotgun (WGS) entry which is preliminary data.</text>
</comment>
<dbReference type="PANTHER" id="PTHR21666">
    <property type="entry name" value="PEPTIDASE-RELATED"/>
    <property type="match status" value="1"/>
</dbReference>
<dbReference type="InterPro" id="IPR036779">
    <property type="entry name" value="LysM_dom_sf"/>
</dbReference>
<dbReference type="PANTHER" id="PTHR21666:SF263">
    <property type="entry name" value="MUREIN HYDROLASE ACTIVATOR NLPD"/>
    <property type="match status" value="1"/>
</dbReference>
<accession>A0A4Y7XG66</accession>
<dbReference type="CDD" id="cd12797">
    <property type="entry name" value="M23_peptidase"/>
    <property type="match status" value="1"/>
</dbReference>
<feature type="region of interest" description="Disordered" evidence="2">
    <location>
        <begin position="133"/>
        <end position="160"/>
    </location>
</feature>
<dbReference type="EMBL" id="SNTY01000005">
    <property type="protein sequence ID" value="TEU30690.1"/>
    <property type="molecule type" value="Genomic_DNA"/>
</dbReference>
<dbReference type="PROSITE" id="PS51782">
    <property type="entry name" value="LYSM"/>
    <property type="match status" value="1"/>
</dbReference>
<dbReference type="InterPro" id="IPR050570">
    <property type="entry name" value="Cell_wall_metabolism_enzyme"/>
</dbReference>
<dbReference type="InterPro" id="IPR018392">
    <property type="entry name" value="LysM"/>
</dbReference>
<feature type="compositionally biased region" description="Low complexity" evidence="2">
    <location>
        <begin position="133"/>
        <end position="149"/>
    </location>
</feature>
<dbReference type="Gene3D" id="2.70.70.10">
    <property type="entry name" value="Glucose Permease (Domain IIA)"/>
    <property type="match status" value="1"/>
</dbReference>
<name>A0A4Y7XG66_9GAMM</name>
<organism evidence="4 5">
    <name type="scientific">Alkanindiges illinoisensis</name>
    <dbReference type="NCBI Taxonomy" id="197183"/>
    <lineage>
        <taxon>Bacteria</taxon>
        <taxon>Pseudomonadati</taxon>
        <taxon>Pseudomonadota</taxon>
        <taxon>Gammaproteobacteria</taxon>
        <taxon>Moraxellales</taxon>
        <taxon>Moraxellaceae</taxon>
        <taxon>Alkanindiges</taxon>
    </lineage>
</organism>
<gene>
    <name evidence="4" type="ORF">E2B99_00530</name>
</gene>
<dbReference type="CDD" id="cd00118">
    <property type="entry name" value="LysM"/>
    <property type="match status" value="1"/>
</dbReference>
<evidence type="ECO:0000256" key="1">
    <source>
        <dbReference type="ARBA" id="ARBA00038420"/>
    </source>
</evidence>
<dbReference type="GO" id="GO:0004222">
    <property type="term" value="F:metalloendopeptidase activity"/>
    <property type="evidence" value="ECO:0007669"/>
    <property type="project" value="TreeGrafter"/>
</dbReference>
<protein>
    <submittedName>
        <fullName evidence="4">LysM peptidoglycan-binding domain-containing protein</fullName>
    </submittedName>
</protein>
<proteinExistence type="inferred from homology"/>
<dbReference type="OrthoDB" id="9795421at2"/>
<sequence>MQNCAPKQTKIATDQHRNFPFKYRPILCSAVVLLMAGCASKPVVNPTQSRLIVIPQYYTVKAGDTLSQIASRYNLDYREIARINNIDSSYTIYTNQSLRLHNGGKDAPRIQVKTSATPAPVAIQTTTLPVQQPVRTTPQPASTVRNTPTVTPPPILPNTPTTLPSGLSWQWPASGPVLQQFDLARDIKGVRISGNPGDPVRAAADGEVVYASDRLTEYGNLVLVRHSNGYVTAYAHNSKMIVKENDRVKAGQKIAEMGSSGTTQTMLEFQVRLNGKPINPASLLPAR</sequence>
<comment type="similarity">
    <text evidence="1">Belongs to the E.coli NlpD/Haemophilus LppB family.</text>
</comment>
<dbReference type="Proteomes" id="UP000297834">
    <property type="component" value="Unassembled WGS sequence"/>
</dbReference>
<dbReference type="Pfam" id="PF01551">
    <property type="entry name" value="Peptidase_M23"/>
    <property type="match status" value="1"/>
</dbReference>
<keyword evidence="5" id="KW-1185">Reference proteome</keyword>
<dbReference type="InterPro" id="IPR011055">
    <property type="entry name" value="Dup_hybrid_motif"/>
</dbReference>
<dbReference type="InterPro" id="IPR016047">
    <property type="entry name" value="M23ase_b-sheet_dom"/>
</dbReference>
<dbReference type="AlphaFoldDB" id="A0A4Y7XG66"/>
<dbReference type="Pfam" id="PF01476">
    <property type="entry name" value="LysM"/>
    <property type="match status" value="1"/>
</dbReference>
<evidence type="ECO:0000259" key="3">
    <source>
        <dbReference type="PROSITE" id="PS51782"/>
    </source>
</evidence>
<dbReference type="SUPFAM" id="SSF51261">
    <property type="entry name" value="Duplicated hybrid motif"/>
    <property type="match status" value="1"/>
</dbReference>
<dbReference type="SMART" id="SM00257">
    <property type="entry name" value="LysM"/>
    <property type="match status" value="1"/>
</dbReference>
<feature type="domain" description="LysM" evidence="3">
    <location>
        <begin position="56"/>
        <end position="100"/>
    </location>
</feature>
<reference evidence="4 5" key="1">
    <citation type="submission" date="2019-03" db="EMBL/GenBank/DDBJ databases">
        <title>Alkanindiges illinoisensis: a potential pathogenic isolated from ascites of a gastric cancer patient with abdominal metastasis.</title>
        <authorList>
            <person name="Hu X."/>
            <person name="Yang B."/>
            <person name="Yan X."/>
            <person name="Lin L."/>
            <person name="Zhao H."/>
            <person name="Zhou F."/>
            <person name="Su B."/>
            <person name="Chen J."/>
            <person name="Rui Y."/>
            <person name="Wang Q."/>
            <person name="Zheng L."/>
        </authorList>
    </citation>
    <scope>NUCLEOTIDE SEQUENCE [LARGE SCALE GENOMIC DNA]</scope>
    <source>
        <strain evidence="4 5">NFYY 23406</strain>
    </source>
</reference>
<dbReference type="STRING" id="1120977.GCA_000619845_00985"/>
<evidence type="ECO:0000313" key="5">
    <source>
        <dbReference type="Proteomes" id="UP000297834"/>
    </source>
</evidence>
<evidence type="ECO:0000256" key="2">
    <source>
        <dbReference type="SAM" id="MobiDB-lite"/>
    </source>
</evidence>